<protein>
    <submittedName>
        <fullName evidence="2">Fibronectin type-III domain-containing protein</fullName>
    </submittedName>
</protein>
<proteinExistence type="predicted"/>
<dbReference type="InterPro" id="IPR013783">
    <property type="entry name" value="Ig-like_fold"/>
</dbReference>
<dbReference type="Gene3D" id="2.60.40.10">
    <property type="entry name" value="Immunoglobulins"/>
    <property type="match status" value="1"/>
</dbReference>
<dbReference type="WBParaSite" id="nRc.2.0.1.t15091-RA">
    <property type="protein sequence ID" value="nRc.2.0.1.t15091-RA"/>
    <property type="gene ID" value="nRc.2.0.1.g15091"/>
</dbReference>
<dbReference type="InterPro" id="IPR003961">
    <property type="entry name" value="FN3_dom"/>
</dbReference>
<dbReference type="CDD" id="cd00063">
    <property type="entry name" value="FN3"/>
    <property type="match status" value="1"/>
</dbReference>
<sequence length="136" mass="15467">KIDIACQPATSFIDGHFLISWKDATVTFKRGSNYTILYSTNNNLPLNSWNSLETNNPSQTYLPNFVPGQKYYIRMKVAYPDGNHFIICDTTTVLPPIFNNVTVINFGLLTFICLTAQRVIDYSASMLLHNIREHTT</sequence>
<organism evidence="1 2">
    <name type="scientific">Romanomermis culicivorax</name>
    <name type="common">Nematode worm</name>
    <dbReference type="NCBI Taxonomy" id="13658"/>
    <lineage>
        <taxon>Eukaryota</taxon>
        <taxon>Metazoa</taxon>
        <taxon>Ecdysozoa</taxon>
        <taxon>Nematoda</taxon>
        <taxon>Enoplea</taxon>
        <taxon>Dorylaimia</taxon>
        <taxon>Mermithida</taxon>
        <taxon>Mermithoidea</taxon>
        <taxon>Mermithidae</taxon>
        <taxon>Romanomermis</taxon>
    </lineage>
</organism>
<evidence type="ECO:0000313" key="2">
    <source>
        <dbReference type="WBParaSite" id="nRc.2.0.1.t15091-RA"/>
    </source>
</evidence>
<reference evidence="2" key="1">
    <citation type="submission" date="2022-11" db="UniProtKB">
        <authorList>
            <consortium name="WormBaseParasite"/>
        </authorList>
    </citation>
    <scope>IDENTIFICATION</scope>
</reference>
<dbReference type="Proteomes" id="UP000887565">
    <property type="component" value="Unplaced"/>
</dbReference>
<dbReference type="AlphaFoldDB" id="A0A915IM91"/>
<dbReference type="SUPFAM" id="SSF49265">
    <property type="entry name" value="Fibronectin type III"/>
    <property type="match status" value="1"/>
</dbReference>
<accession>A0A915IM91</accession>
<evidence type="ECO:0000313" key="1">
    <source>
        <dbReference type="Proteomes" id="UP000887565"/>
    </source>
</evidence>
<keyword evidence="1" id="KW-1185">Reference proteome</keyword>
<name>A0A915IM91_ROMCU</name>
<dbReference type="InterPro" id="IPR036116">
    <property type="entry name" value="FN3_sf"/>
</dbReference>